<dbReference type="PROSITE" id="PS50297">
    <property type="entry name" value="ANK_REP_REGION"/>
    <property type="match status" value="2"/>
</dbReference>
<dbReference type="SMART" id="SM00248">
    <property type="entry name" value="ANK"/>
    <property type="match status" value="3"/>
</dbReference>
<comment type="function">
    <text evidence="6">Induces bone resorption, acting probably through a signaling cascade which results in the secretion of factor(s) enhancing osteoclast formation and activity.</text>
</comment>
<dbReference type="PROSITE" id="PS50088">
    <property type="entry name" value="ANK_REPEAT"/>
    <property type="match status" value="2"/>
</dbReference>
<dbReference type="RefSeq" id="XP_022329082.1">
    <property type="nucleotide sequence ID" value="XM_022473374.1"/>
</dbReference>
<dbReference type="Gene3D" id="2.30.30.40">
    <property type="entry name" value="SH3 Domains"/>
    <property type="match status" value="1"/>
</dbReference>
<evidence type="ECO:0000256" key="8">
    <source>
        <dbReference type="PROSITE-ProRule" id="PRU00023"/>
    </source>
</evidence>
<evidence type="ECO:0000256" key="1">
    <source>
        <dbReference type="ARBA" id="ARBA00004496"/>
    </source>
</evidence>
<protein>
    <recommendedName>
        <fullName evidence="7">Osteoclast-stimulating factor 1</fullName>
    </recommendedName>
</protein>
<evidence type="ECO:0000313" key="12">
    <source>
        <dbReference type="RefSeq" id="XP_022329082.1"/>
    </source>
</evidence>
<evidence type="ECO:0000256" key="5">
    <source>
        <dbReference type="ARBA" id="ARBA00023043"/>
    </source>
</evidence>
<dbReference type="PANTHER" id="PTHR24155:SF10">
    <property type="entry name" value="OSTEOCLAST-STIMULATING FACTOR 1"/>
    <property type="match status" value="1"/>
</dbReference>
<feature type="repeat" description="ANK" evidence="8">
    <location>
        <begin position="144"/>
        <end position="176"/>
    </location>
</feature>
<feature type="repeat" description="ANK" evidence="8">
    <location>
        <begin position="111"/>
        <end position="143"/>
    </location>
</feature>
<evidence type="ECO:0000256" key="2">
    <source>
        <dbReference type="ARBA" id="ARBA00022443"/>
    </source>
</evidence>
<dbReference type="KEGG" id="cvn:111128008"/>
<evidence type="ECO:0000313" key="11">
    <source>
        <dbReference type="Proteomes" id="UP000694844"/>
    </source>
</evidence>
<dbReference type="Proteomes" id="UP000694844">
    <property type="component" value="Chromosome 4"/>
</dbReference>
<evidence type="ECO:0000256" key="3">
    <source>
        <dbReference type="ARBA" id="ARBA00022490"/>
    </source>
</evidence>
<dbReference type="KEGG" id="cvn:111131717"/>
<feature type="domain" description="SH3" evidence="10">
    <location>
        <begin position="18"/>
        <end position="77"/>
    </location>
</feature>
<dbReference type="RefSeq" id="XP_022335080.1">
    <property type="nucleotide sequence ID" value="XM_022479372.1"/>
</dbReference>
<dbReference type="SUPFAM" id="SSF50044">
    <property type="entry name" value="SH3-domain"/>
    <property type="match status" value="1"/>
</dbReference>
<keyword evidence="3" id="KW-0963">Cytoplasm</keyword>
<dbReference type="FunFam" id="2.30.30.40:FF:000072">
    <property type="entry name" value="Unconventional Myosin IB"/>
    <property type="match status" value="1"/>
</dbReference>
<dbReference type="GeneID" id="111128008"/>
<dbReference type="PANTHER" id="PTHR24155">
    <property type="entry name" value="OSTEOCLAST-STIMULATING FACTOR 1"/>
    <property type="match status" value="1"/>
</dbReference>
<dbReference type="Pfam" id="PF00018">
    <property type="entry name" value="SH3_1"/>
    <property type="match status" value="1"/>
</dbReference>
<dbReference type="CDD" id="cd11772">
    <property type="entry name" value="SH3_OSTF1"/>
    <property type="match status" value="1"/>
</dbReference>
<dbReference type="AlphaFoldDB" id="A0A8B8DLN7"/>
<evidence type="ECO:0000313" key="13">
    <source>
        <dbReference type="RefSeq" id="XP_022335080.1"/>
    </source>
</evidence>
<dbReference type="PRINTS" id="PR00452">
    <property type="entry name" value="SH3DOMAIN"/>
</dbReference>
<dbReference type="InterPro" id="IPR036770">
    <property type="entry name" value="Ankyrin_rpt-contain_sf"/>
</dbReference>
<reference evidence="12 13" key="1">
    <citation type="submission" date="2025-04" db="UniProtKB">
        <authorList>
            <consortium name="RefSeq"/>
        </authorList>
    </citation>
    <scope>IDENTIFICATION</scope>
    <source>
        <tissue evidence="12 13">Whole sample</tissue>
    </source>
</reference>
<dbReference type="InterPro" id="IPR001452">
    <property type="entry name" value="SH3_domain"/>
</dbReference>
<dbReference type="Pfam" id="PF12796">
    <property type="entry name" value="Ank_2"/>
    <property type="match status" value="1"/>
</dbReference>
<keyword evidence="4" id="KW-0677">Repeat</keyword>
<dbReference type="PROSITE" id="PS50002">
    <property type="entry name" value="SH3"/>
    <property type="match status" value="1"/>
</dbReference>
<dbReference type="PRINTS" id="PR01415">
    <property type="entry name" value="ANKYRIN"/>
</dbReference>
<evidence type="ECO:0000256" key="4">
    <source>
        <dbReference type="ARBA" id="ARBA00022737"/>
    </source>
</evidence>
<evidence type="ECO:0000256" key="7">
    <source>
        <dbReference type="ARBA" id="ARBA00040640"/>
    </source>
</evidence>
<dbReference type="SMART" id="SM00326">
    <property type="entry name" value="SH3"/>
    <property type="match status" value="1"/>
</dbReference>
<organism evidence="11 12">
    <name type="scientific">Crassostrea virginica</name>
    <name type="common">Eastern oyster</name>
    <dbReference type="NCBI Taxonomy" id="6565"/>
    <lineage>
        <taxon>Eukaryota</taxon>
        <taxon>Metazoa</taxon>
        <taxon>Spiralia</taxon>
        <taxon>Lophotrochozoa</taxon>
        <taxon>Mollusca</taxon>
        <taxon>Bivalvia</taxon>
        <taxon>Autobranchia</taxon>
        <taxon>Pteriomorphia</taxon>
        <taxon>Ostreida</taxon>
        <taxon>Ostreoidea</taxon>
        <taxon>Ostreidae</taxon>
        <taxon>Crassostrea</taxon>
    </lineage>
</organism>
<proteinExistence type="predicted"/>
<evidence type="ECO:0000256" key="6">
    <source>
        <dbReference type="ARBA" id="ARBA00037432"/>
    </source>
</evidence>
<dbReference type="InterPro" id="IPR002110">
    <property type="entry name" value="Ankyrin_rpt"/>
</dbReference>
<sequence length="215" mass="23763">MTSNVRPIRPPPPVPKPGHVKVVRALYRYDAQQGDELSFDEGDTLYILDMSNTDWWKAKCGSKTGLIPSNYVDQNTEAIDYPLHEASKRGNITFMRECISNNVSVNGLDKAGSTPLHWAAHGGHIDCIQLLLSSNCQVNVQNKLGDTPLHSAAWKNHAEAVKLLIQKGARVDIKNNEGRLPLDLTKDPECAALIKQAVAPRNSYTNDYGDEEDSD</sequence>
<name>A0A8B8DLN7_CRAVI</name>
<accession>A0A8B8DLN7</accession>
<evidence type="ECO:0000256" key="9">
    <source>
        <dbReference type="PROSITE-ProRule" id="PRU00192"/>
    </source>
</evidence>
<keyword evidence="5 8" id="KW-0040">ANK repeat</keyword>
<evidence type="ECO:0000259" key="10">
    <source>
        <dbReference type="PROSITE" id="PS50002"/>
    </source>
</evidence>
<keyword evidence="11" id="KW-1185">Reference proteome</keyword>
<dbReference type="InterPro" id="IPR036028">
    <property type="entry name" value="SH3-like_dom_sf"/>
</dbReference>
<dbReference type="PRINTS" id="PR00499">
    <property type="entry name" value="P67PHOX"/>
</dbReference>
<keyword evidence="2 9" id="KW-0728">SH3 domain</keyword>
<comment type="subcellular location">
    <subcellularLocation>
        <location evidence="1">Cytoplasm</location>
    </subcellularLocation>
</comment>
<dbReference type="GO" id="GO:0005737">
    <property type="term" value="C:cytoplasm"/>
    <property type="evidence" value="ECO:0007669"/>
    <property type="project" value="UniProtKB-SubCell"/>
</dbReference>
<dbReference type="OrthoDB" id="207120at2759"/>
<dbReference type="GO" id="GO:0007165">
    <property type="term" value="P:signal transduction"/>
    <property type="evidence" value="ECO:0007669"/>
    <property type="project" value="TreeGrafter"/>
</dbReference>
<gene>
    <name evidence="12" type="primary">LOC111128008</name>
    <name evidence="13" type="synonym">LOC111131717</name>
</gene>
<dbReference type="Gene3D" id="1.25.40.20">
    <property type="entry name" value="Ankyrin repeat-containing domain"/>
    <property type="match status" value="2"/>
</dbReference>
<dbReference type="SUPFAM" id="SSF48403">
    <property type="entry name" value="Ankyrin repeat"/>
    <property type="match status" value="1"/>
</dbReference>